<sequence length="37" mass="4121">MIGEELTADQWAELLFSDDRGRVRELSLMAGVAVVEL</sequence>
<protein>
    <submittedName>
        <fullName evidence="1">Uncharacterized protein</fullName>
    </submittedName>
</protein>
<dbReference type="Proteomes" id="UP000202306">
    <property type="component" value="Segment"/>
</dbReference>
<dbReference type="EMBL" id="KU998237">
    <property type="protein sequence ID" value="ANA85591.1"/>
    <property type="molecule type" value="Genomic_DNA"/>
</dbReference>
<organism evidence="1 2">
    <name type="scientific">Gordonia phage Vendetta</name>
    <dbReference type="NCBI Taxonomy" id="1838082"/>
    <lineage>
        <taxon>Viruses</taxon>
        <taxon>Duplodnaviria</taxon>
        <taxon>Heunggongvirae</taxon>
        <taxon>Uroviricota</taxon>
        <taxon>Caudoviricetes</taxon>
        <taxon>Ruthgordonvirinae</taxon>
        <taxon>Vendettavirus</taxon>
        <taxon>Vendettavirus vendetta</taxon>
    </lineage>
</organism>
<proteinExistence type="predicted"/>
<gene>
    <name evidence="1" type="primary">44</name>
    <name evidence="1" type="ORF">PBI_VENDETTA_44</name>
</gene>
<dbReference type="GeneID" id="28800218"/>
<evidence type="ECO:0000313" key="2">
    <source>
        <dbReference type="Proteomes" id="UP000202306"/>
    </source>
</evidence>
<evidence type="ECO:0000313" key="1">
    <source>
        <dbReference type="EMBL" id="ANA85591.1"/>
    </source>
</evidence>
<accession>A0A160DD29</accession>
<dbReference type="RefSeq" id="YP_009273976.1">
    <property type="nucleotide sequence ID" value="NC_030911.1"/>
</dbReference>
<reference evidence="1 2" key="1">
    <citation type="submission" date="2016-03" db="EMBL/GenBank/DDBJ databases">
        <authorList>
            <person name="Stanton A.J."/>
            <person name="Montgomery M.T."/>
            <person name="Guerrero C.A."/>
            <person name="Mavrich T.N."/>
            <person name="Pope W.H."/>
            <person name="Garlena R.A."/>
            <person name="Russell D.A."/>
            <person name="Jacobs-Sera D."/>
            <person name="Hendrix R.W."/>
            <person name="Hatfull G.F."/>
        </authorList>
    </citation>
    <scope>NUCLEOTIDE SEQUENCE [LARGE SCALE GENOMIC DNA]</scope>
</reference>
<dbReference type="KEGG" id="vg:28800218"/>
<name>A0A160DD29_9CAUD</name>
<keyword evidence="2" id="KW-1185">Reference proteome</keyword>